<accession>X6N3N6</accession>
<dbReference type="InterPro" id="IPR013761">
    <property type="entry name" value="SAM/pointed_sf"/>
</dbReference>
<proteinExistence type="predicted"/>
<evidence type="ECO:0000256" key="1">
    <source>
        <dbReference type="SAM" id="Phobius"/>
    </source>
</evidence>
<name>X6N3N6_RETFI</name>
<sequence length="181" mass="21687">SQKLHERKGSGLIKNVDSVEQLDPFELEQQRREMHQQLHHLLEQETHVTTMKEYIIHQLQLFESKQQDMRDEVCLFKYANKWNEWEVALKLRKEGLDEYAVAFVEKKIDGATLLYDLTDQLLLTEFGVKKIHLSKFRRITEDLKKKSLPKWDQDVFSMATFIPSFLFCFVFPFRHKARQSK</sequence>
<keyword evidence="1" id="KW-0812">Transmembrane</keyword>
<dbReference type="SUPFAM" id="SSF47769">
    <property type="entry name" value="SAM/Pointed domain"/>
    <property type="match status" value="1"/>
</dbReference>
<dbReference type="Gene3D" id="1.10.150.50">
    <property type="entry name" value="Transcription Factor, Ets-1"/>
    <property type="match status" value="1"/>
</dbReference>
<dbReference type="AlphaFoldDB" id="X6N3N6"/>
<keyword evidence="1" id="KW-1133">Transmembrane helix</keyword>
<evidence type="ECO:0000313" key="3">
    <source>
        <dbReference type="Proteomes" id="UP000023152"/>
    </source>
</evidence>
<feature type="transmembrane region" description="Helical" evidence="1">
    <location>
        <begin position="155"/>
        <end position="173"/>
    </location>
</feature>
<dbReference type="Proteomes" id="UP000023152">
    <property type="component" value="Unassembled WGS sequence"/>
</dbReference>
<protein>
    <recommendedName>
        <fullName evidence="4">SAM domain-containing protein</fullName>
    </recommendedName>
</protein>
<organism evidence="2 3">
    <name type="scientific">Reticulomyxa filosa</name>
    <dbReference type="NCBI Taxonomy" id="46433"/>
    <lineage>
        <taxon>Eukaryota</taxon>
        <taxon>Sar</taxon>
        <taxon>Rhizaria</taxon>
        <taxon>Retaria</taxon>
        <taxon>Foraminifera</taxon>
        <taxon>Monothalamids</taxon>
        <taxon>Reticulomyxidae</taxon>
        <taxon>Reticulomyxa</taxon>
    </lineage>
</organism>
<evidence type="ECO:0000313" key="2">
    <source>
        <dbReference type="EMBL" id="ETO19902.1"/>
    </source>
</evidence>
<evidence type="ECO:0008006" key="4">
    <source>
        <dbReference type="Google" id="ProtNLM"/>
    </source>
</evidence>
<keyword evidence="3" id="KW-1185">Reference proteome</keyword>
<feature type="non-terminal residue" evidence="2">
    <location>
        <position position="1"/>
    </location>
</feature>
<keyword evidence="1" id="KW-0472">Membrane</keyword>
<gene>
    <name evidence="2" type="ORF">RFI_17318</name>
</gene>
<comment type="caution">
    <text evidence="2">The sequence shown here is derived from an EMBL/GenBank/DDBJ whole genome shotgun (WGS) entry which is preliminary data.</text>
</comment>
<dbReference type="EMBL" id="ASPP01013177">
    <property type="protein sequence ID" value="ETO19902.1"/>
    <property type="molecule type" value="Genomic_DNA"/>
</dbReference>
<reference evidence="2 3" key="1">
    <citation type="journal article" date="2013" name="Curr. Biol.">
        <title>The Genome of the Foraminiferan Reticulomyxa filosa.</title>
        <authorList>
            <person name="Glockner G."/>
            <person name="Hulsmann N."/>
            <person name="Schleicher M."/>
            <person name="Noegel A.A."/>
            <person name="Eichinger L."/>
            <person name="Gallinger C."/>
            <person name="Pawlowski J."/>
            <person name="Sierra R."/>
            <person name="Euteneuer U."/>
            <person name="Pillet L."/>
            <person name="Moustafa A."/>
            <person name="Platzer M."/>
            <person name="Groth M."/>
            <person name="Szafranski K."/>
            <person name="Schliwa M."/>
        </authorList>
    </citation>
    <scope>NUCLEOTIDE SEQUENCE [LARGE SCALE GENOMIC DNA]</scope>
</reference>